<protein>
    <submittedName>
        <fullName evidence="1">Uncharacterized protein</fullName>
    </submittedName>
</protein>
<keyword evidence="2" id="KW-1185">Reference proteome</keyword>
<proteinExistence type="predicted"/>
<name>A0A843UWC9_COLES</name>
<organism evidence="1 2">
    <name type="scientific">Colocasia esculenta</name>
    <name type="common">Wild taro</name>
    <name type="synonym">Arum esculentum</name>
    <dbReference type="NCBI Taxonomy" id="4460"/>
    <lineage>
        <taxon>Eukaryota</taxon>
        <taxon>Viridiplantae</taxon>
        <taxon>Streptophyta</taxon>
        <taxon>Embryophyta</taxon>
        <taxon>Tracheophyta</taxon>
        <taxon>Spermatophyta</taxon>
        <taxon>Magnoliopsida</taxon>
        <taxon>Liliopsida</taxon>
        <taxon>Araceae</taxon>
        <taxon>Aroideae</taxon>
        <taxon>Colocasieae</taxon>
        <taxon>Colocasia</taxon>
    </lineage>
</organism>
<dbReference type="Proteomes" id="UP000652761">
    <property type="component" value="Unassembled WGS sequence"/>
</dbReference>
<evidence type="ECO:0000313" key="1">
    <source>
        <dbReference type="EMBL" id="MQL87891.1"/>
    </source>
</evidence>
<sequence>MEDELVVPLKFPRDSVHFLSHLVLVAMMFKRRNKSRMGMRPSDERSNYESIYSGSEITPVIPTSTPHTVRPH</sequence>
<dbReference type="EMBL" id="NMUH01001013">
    <property type="protein sequence ID" value="MQL87891.1"/>
    <property type="molecule type" value="Genomic_DNA"/>
</dbReference>
<evidence type="ECO:0000313" key="2">
    <source>
        <dbReference type="Proteomes" id="UP000652761"/>
    </source>
</evidence>
<gene>
    <name evidence="1" type="ORF">Taro_020448</name>
</gene>
<comment type="caution">
    <text evidence="1">The sequence shown here is derived from an EMBL/GenBank/DDBJ whole genome shotgun (WGS) entry which is preliminary data.</text>
</comment>
<dbReference type="AlphaFoldDB" id="A0A843UWC9"/>
<reference evidence="1" key="1">
    <citation type="submission" date="2017-07" db="EMBL/GenBank/DDBJ databases">
        <title>Taro Niue Genome Assembly and Annotation.</title>
        <authorList>
            <person name="Atibalentja N."/>
            <person name="Keating K."/>
            <person name="Fields C.J."/>
        </authorList>
    </citation>
    <scope>NUCLEOTIDE SEQUENCE</scope>
    <source>
        <strain evidence="1">Niue_2</strain>
        <tissue evidence="1">Leaf</tissue>
    </source>
</reference>
<accession>A0A843UWC9</accession>